<name>A0A4R0RQG9_9APHY</name>
<protein>
    <recommendedName>
        <fullName evidence="1">N-acetyltransferase domain-containing protein</fullName>
    </recommendedName>
</protein>
<dbReference type="InterPro" id="IPR000182">
    <property type="entry name" value="GNAT_dom"/>
</dbReference>
<dbReference type="Gene3D" id="3.40.630.30">
    <property type="match status" value="1"/>
</dbReference>
<dbReference type="OrthoDB" id="41238at2759"/>
<comment type="caution">
    <text evidence="2">The sequence shown here is derived from an EMBL/GenBank/DDBJ whole genome shotgun (WGS) entry which is preliminary data.</text>
</comment>
<dbReference type="GO" id="GO:1990189">
    <property type="term" value="F:protein N-terminal-serine acetyltransferase activity"/>
    <property type="evidence" value="ECO:0007669"/>
    <property type="project" value="TreeGrafter"/>
</dbReference>
<keyword evidence="3" id="KW-1185">Reference proteome</keyword>
<dbReference type="PANTHER" id="PTHR43441">
    <property type="entry name" value="RIBOSOMAL-PROTEIN-SERINE ACETYLTRANSFERASE"/>
    <property type="match status" value="1"/>
</dbReference>
<dbReference type="SUPFAM" id="SSF55729">
    <property type="entry name" value="Acyl-CoA N-acyltransferases (Nat)"/>
    <property type="match status" value="1"/>
</dbReference>
<evidence type="ECO:0000313" key="3">
    <source>
        <dbReference type="Proteomes" id="UP000292702"/>
    </source>
</evidence>
<dbReference type="PANTHER" id="PTHR43441:SF5">
    <property type="entry name" value="FAMILY ACETYLTRANSFERASE, PUTATIVE-RELATED"/>
    <property type="match status" value="1"/>
</dbReference>
<sequence length="217" mass="23797">MGVAAELYDVNFCFPILELESDKVKLTPFVAYWDGTKDHPAMYDLLPGPPFASADAITDLINTRVQLEPGTIVFAVLDKTRPGHPLAGLVGLVGTSPANLSTELGWLVTLPAFQRTHTTTHAVGLLLAYCLDSPAEGGLGLRRVQYQSHVLNAASIRVAERFGFRFEMKQKATRIATGKGGGWNVEGSLQMMMFAMCWDDWEDGGREKLRALLSKTR</sequence>
<proteinExistence type="predicted"/>
<organism evidence="2 3">
    <name type="scientific">Steccherinum ochraceum</name>
    <dbReference type="NCBI Taxonomy" id="92696"/>
    <lineage>
        <taxon>Eukaryota</taxon>
        <taxon>Fungi</taxon>
        <taxon>Dikarya</taxon>
        <taxon>Basidiomycota</taxon>
        <taxon>Agaricomycotina</taxon>
        <taxon>Agaricomycetes</taxon>
        <taxon>Polyporales</taxon>
        <taxon>Steccherinaceae</taxon>
        <taxon>Steccherinum</taxon>
    </lineage>
</organism>
<dbReference type="GO" id="GO:0008999">
    <property type="term" value="F:protein-N-terminal-alanine acetyltransferase activity"/>
    <property type="evidence" value="ECO:0007669"/>
    <property type="project" value="TreeGrafter"/>
</dbReference>
<evidence type="ECO:0000313" key="2">
    <source>
        <dbReference type="EMBL" id="TCD66058.1"/>
    </source>
</evidence>
<dbReference type="EMBL" id="RWJN01000151">
    <property type="protein sequence ID" value="TCD66058.1"/>
    <property type="molecule type" value="Genomic_DNA"/>
</dbReference>
<dbReference type="InterPro" id="IPR016181">
    <property type="entry name" value="Acyl_CoA_acyltransferase"/>
</dbReference>
<feature type="domain" description="N-acetyltransferase" evidence="1">
    <location>
        <begin position="49"/>
        <end position="165"/>
    </location>
</feature>
<dbReference type="AlphaFoldDB" id="A0A4R0RQG9"/>
<evidence type="ECO:0000259" key="1">
    <source>
        <dbReference type="Pfam" id="PF13302"/>
    </source>
</evidence>
<dbReference type="Pfam" id="PF13302">
    <property type="entry name" value="Acetyltransf_3"/>
    <property type="match status" value="1"/>
</dbReference>
<dbReference type="InterPro" id="IPR051908">
    <property type="entry name" value="Ribosomal_N-acetyltransferase"/>
</dbReference>
<reference evidence="2 3" key="1">
    <citation type="submission" date="2018-11" db="EMBL/GenBank/DDBJ databases">
        <title>Genome assembly of Steccherinum ochraceum LE-BIN_3174, the white-rot fungus of the Steccherinaceae family (The Residual Polyporoid clade, Polyporales, Basidiomycota).</title>
        <authorList>
            <person name="Fedorova T.V."/>
            <person name="Glazunova O.A."/>
            <person name="Landesman E.O."/>
            <person name="Moiseenko K.V."/>
            <person name="Psurtseva N.V."/>
            <person name="Savinova O.S."/>
            <person name="Shakhova N.V."/>
            <person name="Tyazhelova T.V."/>
            <person name="Vasina D.V."/>
        </authorList>
    </citation>
    <scope>NUCLEOTIDE SEQUENCE [LARGE SCALE GENOMIC DNA]</scope>
    <source>
        <strain evidence="2 3">LE-BIN_3174</strain>
    </source>
</reference>
<gene>
    <name evidence="2" type="ORF">EIP91_001866</name>
</gene>
<dbReference type="Proteomes" id="UP000292702">
    <property type="component" value="Unassembled WGS sequence"/>
</dbReference>
<accession>A0A4R0RQG9</accession>